<reference evidence="5 6" key="1">
    <citation type="submission" date="2023-10" db="EMBL/GenBank/DDBJ databases">
        <title>Chromosome-scale genome assembly provides insights into flower coloration mechanisms of Canna indica.</title>
        <authorList>
            <person name="Li C."/>
        </authorList>
    </citation>
    <scope>NUCLEOTIDE SEQUENCE [LARGE SCALE GENOMIC DNA]</scope>
    <source>
        <tissue evidence="5">Flower</tissue>
    </source>
</reference>
<evidence type="ECO:0000313" key="6">
    <source>
        <dbReference type="Proteomes" id="UP001327560"/>
    </source>
</evidence>
<evidence type="ECO:0000259" key="4">
    <source>
        <dbReference type="PROSITE" id="PS51649"/>
    </source>
</evidence>
<gene>
    <name evidence="5" type="ORF">Cni_G16877</name>
</gene>
<sequence>MISSASPPSPSPKTLTSRKEKLPSPPPPPVHGVPSVLDDANVQDLDHFAMTLTGIKAKGVRPELLGSILSHYASRWLPELSGRAAADPSPESPTAAWLKKRFFIETLASVLPAEKGSLPCDFLLRLLRTASMVGAEPSCVRELEARAAMQLDEASLKELMIPAFSHTCGTLLDVGMVLRLVRRFTGSDDSGAAARSGASLARVAKLVDSYLAEAALDAGLTVVEFEELASALPAHARAMDDGLYRAIDTYIKVHPSTSKQERKSLCRLIDARKLSAEAALHAAQNERLPVRSVIQVLFSEHTKLNRLTTEWSGSFNGSRSPNPALEPPGRCPSKREVLVQQQEMRRLRDDVARLQVHCHALQAQIDRLTASEKKKKSGFFRWSSFLFRTTTASETVEEYDFISTPINAARAAAAAGAHAGVSIDFVELPFPCAAVGLPDGCENLDLLPSLESHRVELFFSAAALLRDPLKQYLLAQPPSPACMIADACNPWTRFVAGELRMPRLLFYGPSCLYTLCARMIKHHIIWDRYKDDPFEPFDVPGLPHPLRISMARMPWLLTAPGWEGFLEEIIESEAKGKKVWTLGPLSLVHKDPDNKAARGNRVSIVGGEEHRVIRWLDEKPARSVIYLSFGSIVRHDAAQLMEISHGLEAAGRPFLWVIKEAAEASSQEVEKCRL</sequence>
<evidence type="ECO:0000256" key="1">
    <source>
        <dbReference type="ARBA" id="ARBA00022786"/>
    </source>
</evidence>
<keyword evidence="6" id="KW-1185">Reference proteome</keyword>
<dbReference type="Proteomes" id="UP001327560">
    <property type="component" value="Chromosome 5"/>
</dbReference>
<dbReference type="Pfam" id="PF03000">
    <property type="entry name" value="NPH3"/>
    <property type="match status" value="1"/>
</dbReference>
<proteinExistence type="inferred from homology"/>
<evidence type="ECO:0000256" key="3">
    <source>
        <dbReference type="SAM" id="MobiDB-lite"/>
    </source>
</evidence>
<dbReference type="EMBL" id="CP136894">
    <property type="protein sequence ID" value="WOL08125.1"/>
    <property type="molecule type" value="Genomic_DNA"/>
</dbReference>
<evidence type="ECO:0000313" key="5">
    <source>
        <dbReference type="EMBL" id="WOL08125.1"/>
    </source>
</evidence>
<dbReference type="AlphaFoldDB" id="A0AAQ3KG04"/>
<dbReference type="SUPFAM" id="SSF53756">
    <property type="entry name" value="UDP-Glycosyltransferase/glycogen phosphorylase"/>
    <property type="match status" value="1"/>
</dbReference>
<evidence type="ECO:0000256" key="2">
    <source>
        <dbReference type="PROSITE-ProRule" id="PRU00982"/>
    </source>
</evidence>
<accession>A0AAQ3KG04</accession>
<feature type="domain" description="NPH3" evidence="4">
    <location>
        <begin position="34"/>
        <end position="303"/>
    </location>
</feature>
<dbReference type="PROSITE" id="PS51649">
    <property type="entry name" value="NPH3"/>
    <property type="match status" value="1"/>
</dbReference>
<dbReference type="InterPro" id="IPR027356">
    <property type="entry name" value="NPH3_dom"/>
</dbReference>
<name>A0AAQ3KG04_9LILI</name>
<dbReference type="Gene3D" id="3.40.50.2000">
    <property type="entry name" value="Glycogen Phosphorylase B"/>
    <property type="match status" value="2"/>
</dbReference>
<dbReference type="InterPro" id="IPR043454">
    <property type="entry name" value="NPH3/RPT2-like"/>
</dbReference>
<keyword evidence="1" id="KW-0833">Ubl conjugation pathway</keyword>
<protein>
    <submittedName>
        <fullName evidence="5">Root phototropism protein 3-like</fullName>
    </submittedName>
</protein>
<comment type="similarity">
    <text evidence="2">Belongs to the NPH3 family.</text>
</comment>
<dbReference type="PANTHER" id="PTHR32370">
    <property type="entry name" value="OS12G0117600 PROTEIN"/>
    <property type="match status" value="1"/>
</dbReference>
<organism evidence="5 6">
    <name type="scientific">Canna indica</name>
    <name type="common">Indian-shot</name>
    <dbReference type="NCBI Taxonomy" id="4628"/>
    <lineage>
        <taxon>Eukaryota</taxon>
        <taxon>Viridiplantae</taxon>
        <taxon>Streptophyta</taxon>
        <taxon>Embryophyta</taxon>
        <taxon>Tracheophyta</taxon>
        <taxon>Spermatophyta</taxon>
        <taxon>Magnoliopsida</taxon>
        <taxon>Liliopsida</taxon>
        <taxon>Zingiberales</taxon>
        <taxon>Cannaceae</taxon>
        <taxon>Canna</taxon>
    </lineage>
</organism>
<feature type="region of interest" description="Disordered" evidence="3">
    <location>
        <begin position="1"/>
        <end position="37"/>
    </location>
</feature>